<evidence type="ECO:0000256" key="1">
    <source>
        <dbReference type="SAM" id="Coils"/>
    </source>
</evidence>
<dbReference type="Proteomes" id="UP000605986">
    <property type="component" value="Unassembled WGS sequence"/>
</dbReference>
<comment type="caution">
    <text evidence="3">The sequence shown here is derived from an EMBL/GenBank/DDBJ whole genome shotgun (WGS) entry which is preliminary data.</text>
</comment>
<dbReference type="AlphaFoldDB" id="A0A8H4NM76"/>
<feature type="coiled-coil region" evidence="1">
    <location>
        <begin position="166"/>
        <end position="193"/>
    </location>
</feature>
<reference evidence="3" key="1">
    <citation type="submission" date="2020-01" db="EMBL/GenBank/DDBJ databases">
        <title>Identification and distribution of gene clusters putatively required for synthesis of sphingolipid metabolism inhibitors in phylogenetically diverse species of the filamentous fungus Fusarium.</title>
        <authorList>
            <person name="Kim H.-S."/>
            <person name="Busman M."/>
            <person name="Brown D.W."/>
            <person name="Divon H."/>
            <person name="Uhlig S."/>
            <person name="Proctor R.H."/>
        </authorList>
    </citation>
    <scope>NUCLEOTIDE SEQUENCE</scope>
    <source>
        <strain evidence="3">NRRL 53441</strain>
    </source>
</reference>
<proteinExistence type="predicted"/>
<accession>A0A8H4NM76</accession>
<keyword evidence="4" id="KW-1185">Reference proteome</keyword>
<evidence type="ECO:0000313" key="3">
    <source>
        <dbReference type="EMBL" id="KAF4443459.1"/>
    </source>
</evidence>
<dbReference type="Gene3D" id="1.20.5.1700">
    <property type="match status" value="1"/>
</dbReference>
<sequence length="539" mass="60827">MKVRFVGTKKQDSATLRRRVLQANRTRNYRKRQKARKEATTINHQGELLSDAVDSVAENEALGPEGDSSLDNEEIEEDGISACENFTISIQEVDGSTISTTEPDPYYEEEIVDNFPAEEDERQRQPQSPQMHAEESADLATKDANTDVEYTTKKFIQPAGQGTPPEFELRKNIRALKEENLKLKAQLFSQSNQISDLRSEVDDYRHCFRAPEAEGAFLREQISALKSKLNAQEHLERDLQALEADSLAFYSPKMECELLYNKIMQVCLSIYFISDDKTLPEQSPAFHASLQNWARRISGKDLGGLITYSKAVKIEKDKLIAALLSGAVFELALKPDIAEIVGSEPPILAEYRKHILAQCGWQRLQQFDLVSIKSLVSKKRFKDEVVSTKAKELGLLVLQTLDCFLPLESRDIGQRLQFTENEVQVITSLEFMFSHALRMKTQLMLSSQQFRVLFYEPDVSFDAAYMQVGSFEGGESMTSPCKIKLCLVPALFRLSEDSNYQGCEDPTARFSTNYNECITEATPDSVGSLTLLSKAMVLL</sequence>
<gene>
    <name evidence="3" type="ORF">F53441_11423</name>
</gene>
<evidence type="ECO:0000256" key="2">
    <source>
        <dbReference type="SAM" id="MobiDB-lite"/>
    </source>
</evidence>
<evidence type="ECO:0000313" key="4">
    <source>
        <dbReference type="Proteomes" id="UP000605986"/>
    </source>
</evidence>
<dbReference type="EMBL" id="JAADJG010000574">
    <property type="protein sequence ID" value="KAF4443459.1"/>
    <property type="molecule type" value="Genomic_DNA"/>
</dbReference>
<dbReference type="OrthoDB" id="5084141at2759"/>
<keyword evidence="1" id="KW-0175">Coiled coil</keyword>
<name>A0A8H4NM76_9HYPO</name>
<feature type="region of interest" description="Disordered" evidence="2">
    <location>
        <begin position="118"/>
        <end position="140"/>
    </location>
</feature>
<protein>
    <submittedName>
        <fullName evidence="3">Uncharacterized protein</fullName>
    </submittedName>
</protein>
<organism evidence="3 4">
    <name type="scientific">Fusarium austroafricanum</name>
    <dbReference type="NCBI Taxonomy" id="2364996"/>
    <lineage>
        <taxon>Eukaryota</taxon>
        <taxon>Fungi</taxon>
        <taxon>Dikarya</taxon>
        <taxon>Ascomycota</taxon>
        <taxon>Pezizomycotina</taxon>
        <taxon>Sordariomycetes</taxon>
        <taxon>Hypocreomycetidae</taxon>
        <taxon>Hypocreales</taxon>
        <taxon>Nectriaceae</taxon>
        <taxon>Fusarium</taxon>
        <taxon>Fusarium concolor species complex</taxon>
    </lineage>
</organism>